<dbReference type="InterPro" id="IPR010987">
    <property type="entry name" value="Glutathione-S-Trfase_C-like"/>
</dbReference>
<comment type="caution">
    <text evidence="2">The sequence shown here is derived from an EMBL/GenBank/DDBJ whole genome shotgun (WGS) entry which is preliminary data.</text>
</comment>
<evidence type="ECO:0000313" key="2">
    <source>
        <dbReference type="EMBL" id="PCJ00527.1"/>
    </source>
</evidence>
<dbReference type="InterPro" id="IPR004046">
    <property type="entry name" value="GST_C"/>
</dbReference>
<dbReference type="Pfam" id="PF00043">
    <property type="entry name" value="GST_C"/>
    <property type="match status" value="1"/>
</dbReference>
<dbReference type="Gene3D" id="1.20.1050.10">
    <property type="match status" value="1"/>
</dbReference>
<dbReference type="PROSITE" id="PS50405">
    <property type="entry name" value="GST_CTER"/>
    <property type="match status" value="1"/>
</dbReference>
<reference key="1">
    <citation type="submission" date="2017-08" db="EMBL/GenBank/DDBJ databases">
        <title>A dynamic microbial community with high functional redundancy inhabits the cold, oxic subseafloor aquifer.</title>
        <authorList>
            <person name="Tully B.J."/>
            <person name="Wheat C.G."/>
            <person name="Glazer B.T."/>
            <person name="Huber J.A."/>
        </authorList>
    </citation>
    <scope>NUCLEOTIDE SEQUENCE [LARGE SCALE GENOMIC DNA]</scope>
</reference>
<organism evidence="2">
    <name type="scientific">OCS116 cluster bacterium</name>
    <dbReference type="NCBI Taxonomy" id="2030921"/>
    <lineage>
        <taxon>Bacteria</taxon>
        <taxon>Pseudomonadati</taxon>
        <taxon>Pseudomonadota</taxon>
        <taxon>Alphaproteobacteria</taxon>
        <taxon>OCS116 cluster</taxon>
    </lineage>
</organism>
<protein>
    <recommendedName>
        <fullName evidence="1">GST C-terminal domain-containing protein</fullName>
    </recommendedName>
</protein>
<dbReference type="InterPro" id="IPR036282">
    <property type="entry name" value="Glutathione-S-Trfase_C_sf"/>
</dbReference>
<dbReference type="SUPFAM" id="SSF47616">
    <property type="entry name" value="GST C-terminal domain-like"/>
    <property type="match status" value="1"/>
</dbReference>
<evidence type="ECO:0000259" key="1">
    <source>
        <dbReference type="PROSITE" id="PS50405"/>
    </source>
</evidence>
<accession>A0A2A4Z0I7</accession>
<gene>
    <name evidence="2" type="ORF">COB13_09475</name>
</gene>
<sequence length="67" mass="7843">MAGEQLSLADLANIPYVERIHTLHPEMFEEATYPNLMDWEKRMRARPSFDKAFNFTDDPRVGEMAKL</sequence>
<dbReference type="AlphaFoldDB" id="A0A2A4Z0I7"/>
<reference evidence="2" key="2">
    <citation type="journal article" date="2018" name="ISME J.">
        <title>A dynamic microbial community with high functional redundancy inhabits the cold, oxic subseafloor aquifer.</title>
        <authorList>
            <person name="Tully B.J."/>
            <person name="Wheat C.G."/>
            <person name="Glazer B.T."/>
            <person name="Huber J.A."/>
        </authorList>
    </citation>
    <scope>NUCLEOTIDE SEQUENCE</scope>
    <source>
        <strain evidence="2">NORP83</strain>
    </source>
</reference>
<dbReference type="EMBL" id="NVUS01000011">
    <property type="protein sequence ID" value="PCJ00527.1"/>
    <property type="molecule type" value="Genomic_DNA"/>
</dbReference>
<feature type="domain" description="GST C-terminal" evidence="1">
    <location>
        <begin position="1"/>
        <end position="67"/>
    </location>
</feature>
<name>A0A2A4Z0I7_9PROT</name>
<proteinExistence type="predicted"/>